<dbReference type="InterPro" id="IPR029058">
    <property type="entry name" value="AB_hydrolase_fold"/>
</dbReference>
<dbReference type="SUPFAM" id="SSF140453">
    <property type="entry name" value="EsxAB dimer-like"/>
    <property type="match status" value="1"/>
</dbReference>
<gene>
    <name evidence="4" type="ORF">LX83_001343</name>
</gene>
<dbReference type="GO" id="GO:0016787">
    <property type="term" value="F:hydrolase activity"/>
    <property type="evidence" value="ECO:0007669"/>
    <property type="project" value="UniProtKB-KW"/>
</dbReference>
<dbReference type="InterPro" id="IPR036689">
    <property type="entry name" value="ESAT-6-like_sf"/>
</dbReference>
<feature type="region of interest" description="Disordered" evidence="2">
    <location>
        <begin position="168"/>
        <end position="198"/>
    </location>
</feature>
<proteinExistence type="predicted"/>
<evidence type="ECO:0000259" key="3">
    <source>
        <dbReference type="Pfam" id="PF06259"/>
    </source>
</evidence>
<feature type="domain" description="DUF1023" evidence="3">
    <location>
        <begin position="356"/>
        <end position="536"/>
    </location>
</feature>
<dbReference type="EMBL" id="JAMTCK010000003">
    <property type="protein sequence ID" value="MCP2164503.1"/>
    <property type="molecule type" value="Genomic_DNA"/>
</dbReference>
<keyword evidence="5" id="KW-1185">Reference proteome</keyword>
<organism evidence="4 5">
    <name type="scientific">Goodfellowiella coeruleoviolacea</name>
    <dbReference type="NCBI Taxonomy" id="334858"/>
    <lineage>
        <taxon>Bacteria</taxon>
        <taxon>Bacillati</taxon>
        <taxon>Actinomycetota</taxon>
        <taxon>Actinomycetes</taxon>
        <taxon>Pseudonocardiales</taxon>
        <taxon>Pseudonocardiaceae</taxon>
        <taxon>Goodfellowiella</taxon>
    </lineage>
</organism>
<dbReference type="Pfam" id="PF06259">
    <property type="entry name" value="Abhydrolase_8"/>
    <property type="match status" value="1"/>
</dbReference>
<keyword evidence="4" id="KW-0378">Hydrolase</keyword>
<evidence type="ECO:0000313" key="5">
    <source>
        <dbReference type="Proteomes" id="UP001206128"/>
    </source>
</evidence>
<evidence type="ECO:0000313" key="4">
    <source>
        <dbReference type="EMBL" id="MCP2164503.1"/>
    </source>
</evidence>
<feature type="coiled-coil region" evidence="1">
    <location>
        <begin position="75"/>
        <end position="102"/>
    </location>
</feature>
<evidence type="ECO:0000256" key="1">
    <source>
        <dbReference type="SAM" id="Coils"/>
    </source>
</evidence>
<evidence type="ECO:0000256" key="2">
    <source>
        <dbReference type="SAM" id="MobiDB-lite"/>
    </source>
</evidence>
<reference evidence="4" key="1">
    <citation type="submission" date="2022-06" db="EMBL/GenBank/DDBJ databases">
        <title>Genomic Encyclopedia of Archaeal and Bacterial Type Strains, Phase II (KMG-II): from individual species to whole genera.</title>
        <authorList>
            <person name="Goeker M."/>
        </authorList>
    </citation>
    <scope>NUCLEOTIDE SEQUENCE</scope>
    <source>
        <strain evidence="4">DSM 43935</strain>
    </source>
</reference>
<feature type="compositionally biased region" description="Low complexity" evidence="2">
    <location>
        <begin position="178"/>
        <end position="198"/>
    </location>
</feature>
<dbReference type="Proteomes" id="UP001206128">
    <property type="component" value="Unassembled WGS sequence"/>
</dbReference>
<protein>
    <submittedName>
        <fullName evidence="4">Alpha/beta hydrolase</fullName>
    </submittedName>
</protein>
<accession>A0AAE3GE77</accession>
<dbReference type="Gene3D" id="3.40.50.1820">
    <property type="entry name" value="alpha/beta hydrolase"/>
    <property type="match status" value="1"/>
</dbReference>
<dbReference type="Gene3D" id="1.10.287.1060">
    <property type="entry name" value="ESAT-6-like"/>
    <property type="match status" value="1"/>
</dbReference>
<keyword evidence="1" id="KW-0175">Coiled coil</keyword>
<sequence length="599" mass="62538">MLGYDDVVNAQPAVFTGLADQWERLATTLAGHHDQWRSQVDAGLPPDAWTGQASAAARTHISQLTQGLAGHEQPLRQVSATLRQAAQDVAGAQARLTQARQQAGALGLVVGPGGAVTIDPTRITGNTADLPVVMASAELLSREITGAVRSANDADQRAAAALDALAPTGGGPASARDTAATHPASTAPAAAGLGRTAAQVARNAVPPDAPAGADPAGVKQWWDGLPQERKKEYAQKFPGYVGSTDGIPSAVRDYANRRNLATLIQRTRQDLDDLRKNQPTPFFGEPPASFQARQQQWLRQVEDLETKTAGMERLRQNLGPANGGPGYADGFPTTDIPQTAADFRTTNAPKFLLQIDTAGTGHMIVASNNPDAAQNVATVVPGVTSKLDEGNATFSMNYSENFLKAAAAKGAGPTAVIWWDNYDAPDSAASVDAATSGSAEQGAPKLNQFEQGLQATRNPGSDAHNVLIGHSYGSVVVGNAARGAGGVPFVDDIVAIGSPGMDVGKAADLHVPPGDPARDPGHPHVWASTTQWDMIRTTVIGHNNNPDNQDFGATVFDSGPGPGNPVEAHNYYWDPNSAAMANMGAIIAGDYQAVTRRTW</sequence>
<dbReference type="SUPFAM" id="SSF53474">
    <property type="entry name" value="alpha/beta-Hydrolases"/>
    <property type="match status" value="1"/>
</dbReference>
<name>A0AAE3GE77_9PSEU</name>
<dbReference type="InterPro" id="IPR010427">
    <property type="entry name" value="DUF1023"/>
</dbReference>
<dbReference type="AlphaFoldDB" id="A0AAE3GE77"/>
<comment type="caution">
    <text evidence="4">The sequence shown here is derived from an EMBL/GenBank/DDBJ whole genome shotgun (WGS) entry which is preliminary data.</text>
</comment>
<dbReference type="RefSeq" id="WP_253768225.1">
    <property type="nucleotide sequence ID" value="NZ_JAMTCK010000003.1"/>
</dbReference>